<reference evidence="4 5" key="1">
    <citation type="submission" date="2017-11" db="EMBL/GenBank/DDBJ databases">
        <title>Genome sequence of Lysinibacillus sphaericus, a lignin-degrading bacteria isolated from municipal solid waste soil.</title>
        <authorList>
            <person name="Persinoti G.F."/>
            <person name="Paixao D.A."/>
            <person name="Bugg T.D."/>
            <person name="Squina F.M."/>
        </authorList>
    </citation>
    <scope>NUCLEOTIDE SEQUENCE [LARGE SCALE GENOMIC DNA]</scope>
    <source>
        <strain evidence="4 5">A1</strain>
    </source>
</reference>
<organism evidence="4 5">
    <name type="scientific">Lysinibacillus sphaericus</name>
    <name type="common">Bacillus sphaericus</name>
    <dbReference type="NCBI Taxonomy" id="1421"/>
    <lineage>
        <taxon>Bacteria</taxon>
        <taxon>Bacillati</taxon>
        <taxon>Bacillota</taxon>
        <taxon>Bacilli</taxon>
        <taxon>Bacillales</taxon>
        <taxon>Bacillaceae</taxon>
        <taxon>Lysinibacillus</taxon>
    </lineage>
</organism>
<evidence type="ECO:0000256" key="2">
    <source>
        <dbReference type="HAMAP-Rule" id="MF_00457"/>
    </source>
</evidence>
<dbReference type="Pfam" id="PF13483">
    <property type="entry name" value="Lactamase_B_3"/>
    <property type="match status" value="1"/>
</dbReference>
<protein>
    <recommendedName>
        <fullName evidence="2">UPF0173 metal-dependent hydrolase LYSIN_00116</fullName>
    </recommendedName>
</protein>
<dbReference type="InterPro" id="IPR022877">
    <property type="entry name" value="UPF0173"/>
</dbReference>
<comment type="similarity">
    <text evidence="2">Belongs to the UPF0173 family.</text>
</comment>
<dbReference type="AlphaFoldDB" id="A0A2S5CWZ9"/>
<dbReference type="HAMAP" id="MF_00457">
    <property type="entry name" value="UPF0173"/>
    <property type="match status" value="1"/>
</dbReference>
<dbReference type="NCBIfam" id="NF001911">
    <property type="entry name" value="PRK00685.1"/>
    <property type="match status" value="1"/>
</dbReference>
<dbReference type="EMBL" id="PGLV01000001">
    <property type="protein sequence ID" value="POZ55334.1"/>
    <property type="molecule type" value="Genomic_DNA"/>
</dbReference>
<dbReference type="SUPFAM" id="SSF56281">
    <property type="entry name" value="Metallo-hydrolase/oxidoreductase"/>
    <property type="match status" value="1"/>
</dbReference>
<keyword evidence="5" id="KW-1185">Reference proteome</keyword>
<dbReference type="InterPro" id="IPR001279">
    <property type="entry name" value="Metallo-B-lactamas"/>
</dbReference>
<dbReference type="Gene3D" id="3.60.15.10">
    <property type="entry name" value="Ribonuclease Z/Hydroxyacylglutathione hydrolase-like"/>
    <property type="match status" value="1"/>
</dbReference>
<comment type="caution">
    <text evidence="4">The sequence shown here is derived from an EMBL/GenBank/DDBJ whole genome shotgun (WGS) entry which is preliminary data.</text>
</comment>
<name>A0A2S5CWZ9_LYSSH</name>
<dbReference type="SMART" id="SM00849">
    <property type="entry name" value="Lactamase_B"/>
    <property type="match status" value="1"/>
</dbReference>
<dbReference type="PANTHER" id="PTHR43546">
    <property type="entry name" value="UPF0173 METAL-DEPENDENT HYDROLASE MJ1163-RELATED"/>
    <property type="match status" value="1"/>
</dbReference>
<evidence type="ECO:0000259" key="3">
    <source>
        <dbReference type="SMART" id="SM00849"/>
    </source>
</evidence>
<sequence length="246" mass="27164">MDSELKDGANIMRVGRNVFMQISYHGHSVVKIQTNDQTILIDPFINGNSQTDLKVTDEAPDIILLTHGHNDHVGDTVELAKKKDALVIAPNELANWISWQGVKAHPMHIGGAKQFDFGKVKFTQAFHGSSYITEDNEIIYMGMPAGVLLFIEGLTIYHAGDTALFSDMKLIGERHPIDIAFIPIGDNFTMGPEDAACAVEFLKPKIVVPIHYNTFPPIEQDPQIFANLVQNAEVQILKAGEKVNCS</sequence>
<gene>
    <name evidence="4" type="primary">ulaG</name>
    <name evidence="4" type="ORF">LYSIN_00116</name>
</gene>
<dbReference type="InterPro" id="IPR050114">
    <property type="entry name" value="UPF0173_UPF0282_UlaG_hydrolase"/>
</dbReference>
<keyword evidence="1 2" id="KW-0378">Hydrolase</keyword>
<proteinExistence type="inferred from homology"/>
<dbReference type="Proteomes" id="UP000237319">
    <property type="component" value="Unassembled WGS sequence"/>
</dbReference>
<evidence type="ECO:0000256" key="1">
    <source>
        <dbReference type="ARBA" id="ARBA00022801"/>
    </source>
</evidence>
<evidence type="ECO:0000313" key="5">
    <source>
        <dbReference type="Proteomes" id="UP000237319"/>
    </source>
</evidence>
<dbReference type="InterPro" id="IPR036866">
    <property type="entry name" value="RibonucZ/Hydroxyglut_hydro"/>
</dbReference>
<dbReference type="PANTHER" id="PTHR43546:SF3">
    <property type="entry name" value="UPF0173 METAL-DEPENDENT HYDROLASE MJ1163"/>
    <property type="match status" value="1"/>
</dbReference>
<evidence type="ECO:0000313" key="4">
    <source>
        <dbReference type="EMBL" id="POZ55334.1"/>
    </source>
</evidence>
<dbReference type="GO" id="GO:0016787">
    <property type="term" value="F:hydrolase activity"/>
    <property type="evidence" value="ECO:0007669"/>
    <property type="project" value="UniProtKB-UniRule"/>
</dbReference>
<feature type="domain" description="Metallo-beta-lactamase" evidence="3">
    <location>
        <begin position="26"/>
        <end position="211"/>
    </location>
</feature>
<accession>A0A2S5CWZ9</accession>